<sequence>VVVGQDTLASSLPAMASSKGVHPNYEGRANEDQMSLGIRIITTAFQNKMNSLEQEIRGLRITLEEQRTNVGTLQRKNSGMEVELVESHQRSQQLAEENKELFKTVGSLRKQIGRLEHLKEAVMSSIQDDQVQEAELGDTKVLMSDEYLRGQTPLTAAEMGYGPPARSARPPSPPPMSEAKPYREAPQASYREASLPPYEPTTMPTGPGAAGAYRGPPQGATYGAPAAYGDPGGQYGGPCAPSAASTHGAPGGASSPVVDGKQFFRQARNRLSYEAFNLFLASIKRLNNQQQTREDTLDEARRIFGPELQDLYKDFEGLLNRHGM</sequence>
<reference evidence="3" key="1">
    <citation type="submission" date="2021-02" db="EMBL/GenBank/DDBJ databases">
        <authorList>
            <person name="Dougan E. K."/>
            <person name="Rhodes N."/>
            <person name="Thang M."/>
            <person name="Chan C."/>
        </authorList>
    </citation>
    <scope>NUCLEOTIDE SEQUENCE</scope>
</reference>
<dbReference type="Proteomes" id="UP000626109">
    <property type="component" value="Unassembled WGS sequence"/>
</dbReference>
<dbReference type="EMBL" id="CAJNNW010000503">
    <property type="protein sequence ID" value="CAE8628229.1"/>
    <property type="molecule type" value="Genomic_DNA"/>
</dbReference>
<evidence type="ECO:0000256" key="1">
    <source>
        <dbReference type="SAM" id="MobiDB-lite"/>
    </source>
</evidence>
<dbReference type="InterPro" id="IPR058936">
    <property type="entry name" value="At4g15545-like"/>
</dbReference>
<evidence type="ECO:0000313" key="3">
    <source>
        <dbReference type="EMBL" id="CAE8628229.1"/>
    </source>
</evidence>
<comment type="caution">
    <text evidence="3">The sequence shown here is derived from an EMBL/GenBank/DDBJ whole genome shotgun (WGS) entry which is preliminary data.</text>
</comment>
<proteinExistence type="predicted"/>
<dbReference type="PANTHER" id="PTHR47383:SF8">
    <property type="entry name" value="OS01G0768300 PROTEIN"/>
    <property type="match status" value="1"/>
</dbReference>
<protein>
    <recommendedName>
        <fullName evidence="2">At4g15545-like C-terminal domain-containing protein</fullName>
    </recommendedName>
</protein>
<dbReference type="Pfam" id="PF25972">
    <property type="entry name" value="At4g15545_C"/>
    <property type="match status" value="1"/>
</dbReference>
<dbReference type="PANTHER" id="PTHR47383">
    <property type="entry name" value="OS03G0659800 PROTEIN"/>
    <property type="match status" value="1"/>
</dbReference>
<feature type="non-terminal residue" evidence="3">
    <location>
        <position position="1"/>
    </location>
</feature>
<organism evidence="3 4">
    <name type="scientific">Polarella glacialis</name>
    <name type="common">Dinoflagellate</name>
    <dbReference type="NCBI Taxonomy" id="89957"/>
    <lineage>
        <taxon>Eukaryota</taxon>
        <taxon>Sar</taxon>
        <taxon>Alveolata</taxon>
        <taxon>Dinophyceae</taxon>
        <taxon>Suessiales</taxon>
        <taxon>Suessiaceae</taxon>
        <taxon>Polarella</taxon>
    </lineage>
</organism>
<name>A0A813GS99_POLGL</name>
<evidence type="ECO:0000313" key="4">
    <source>
        <dbReference type="Proteomes" id="UP000626109"/>
    </source>
</evidence>
<evidence type="ECO:0000259" key="2">
    <source>
        <dbReference type="Pfam" id="PF25972"/>
    </source>
</evidence>
<dbReference type="InterPro" id="IPR058935">
    <property type="entry name" value="At4g15545-like_C"/>
</dbReference>
<feature type="compositionally biased region" description="Low complexity" evidence="1">
    <location>
        <begin position="204"/>
        <end position="217"/>
    </location>
</feature>
<gene>
    <name evidence="3" type="ORF">PGLA2088_LOCUS704</name>
</gene>
<dbReference type="AlphaFoldDB" id="A0A813GS99"/>
<accession>A0A813GS99</accession>
<feature type="region of interest" description="Disordered" evidence="1">
    <location>
        <begin position="155"/>
        <end position="217"/>
    </location>
</feature>
<feature type="domain" description="At4g15545-like C-terminal" evidence="2">
    <location>
        <begin position="257"/>
        <end position="322"/>
    </location>
</feature>